<accession>A0A1D1W7J9</accession>
<feature type="compositionally biased region" description="Basic and acidic residues" evidence="1">
    <location>
        <begin position="7"/>
        <end position="22"/>
    </location>
</feature>
<evidence type="ECO:0000256" key="1">
    <source>
        <dbReference type="SAM" id="MobiDB-lite"/>
    </source>
</evidence>
<reference evidence="2 3" key="1">
    <citation type="journal article" date="2016" name="Nat. Commun.">
        <title>Extremotolerant tardigrade genome and improved radiotolerance of human cultured cells by tardigrade-unique protein.</title>
        <authorList>
            <person name="Hashimoto T."/>
            <person name="Horikawa D.D."/>
            <person name="Saito Y."/>
            <person name="Kuwahara H."/>
            <person name="Kozuka-Hata H."/>
            <person name="Shin-I T."/>
            <person name="Minakuchi Y."/>
            <person name="Ohishi K."/>
            <person name="Motoyama A."/>
            <person name="Aizu T."/>
            <person name="Enomoto A."/>
            <person name="Kondo K."/>
            <person name="Tanaka S."/>
            <person name="Hara Y."/>
            <person name="Koshikawa S."/>
            <person name="Sagara H."/>
            <person name="Miura T."/>
            <person name="Yokobori S."/>
            <person name="Miyagawa K."/>
            <person name="Suzuki Y."/>
            <person name="Kubo T."/>
            <person name="Oyama M."/>
            <person name="Kohara Y."/>
            <person name="Fujiyama A."/>
            <person name="Arakawa K."/>
            <person name="Katayama T."/>
            <person name="Toyoda A."/>
            <person name="Kunieda T."/>
        </authorList>
    </citation>
    <scope>NUCLEOTIDE SEQUENCE [LARGE SCALE GENOMIC DNA]</scope>
    <source>
        <strain evidence="2 3">YOKOZUNA-1</strain>
    </source>
</reference>
<dbReference type="Proteomes" id="UP000186922">
    <property type="component" value="Unassembled WGS sequence"/>
</dbReference>
<evidence type="ECO:0000313" key="2">
    <source>
        <dbReference type="EMBL" id="GAV08218.1"/>
    </source>
</evidence>
<feature type="region of interest" description="Disordered" evidence="1">
    <location>
        <begin position="1"/>
        <end position="22"/>
    </location>
</feature>
<sequence>MDTGGKFWEKGDTVEKTGPHAAKDYPERDLIYERPAAEAIILEEYITTTCSNCLRMTNVAAYADGPDHLHRAEAERQLLDYDRCKEQHKEWLPLLKMMPPLYGIPQSI</sequence>
<proteinExistence type="predicted"/>
<organism evidence="2 3">
    <name type="scientific">Ramazzottius varieornatus</name>
    <name type="common">Water bear</name>
    <name type="synonym">Tardigrade</name>
    <dbReference type="NCBI Taxonomy" id="947166"/>
    <lineage>
        <taxon>Eukaryota</taxon>
        <taxon>Metazoa</taxon>
        <taxon>Ecdysozoa</taxon>
        <taxon>Tardigrada</taxon>
        <taxon>Eutardigrada</taxon>
        <taxon>Parachela</taxon>
        <taxon>Hypsibioidea</taxon>
        <taxon>Ramazzottiidae</taxon>
        <taxon>Ramazzottius</taxon>
    </lineage>
</organism>
<dbReference type="AlphaFoldDB" id="A0A1D1W7J9"/>
<dbReference type="EMBL" id="BDGG01000017">
    <property type="protein sequence ID" value="GAV08218.1"/>
    <property type="molecule type" value="Genomic_DNA"/>
</dbReference>
<name>A0A1D1W7J9_RAMVA</name>
<keyword evidence="3" id="KW-1185">Reference proteome</keyword>
<protein>
    <submittedName>
        <fullName evidence="2">Uncharacterized protein</fullName>
    </submittedName>
</protein>
<comment type="caution">
    <text evidence="2">The sequence shown here is derived from an EMBL/GenBank/DDBJ whole genome shotgun (WGS) entry which is preliminary data.</text>
</comment>
<evidence type="ECO:0000313" key="3">
    <source>
        <dbReference type="Proteomes" id="UP000186922"/>
    </source>
</evidence>
<gene>
    <name evidence="2" type="primary">RvY_17944-1</name>
    <name evidence="2" type="synonym">RvY_17944.1</name>
    <name evidence="2" type="ORF">RvY_17944</name>
</gene>